<proteinExistence type="predicted"/>
<reference evidence="1" key="1">
    <citation type="submission" date="2014-09" db="EMBL/GenBank/DDBJ databases">
        <authorList>
            <person name="Magalhaes I.L.F."/>
            <person name="Oliveira U."/>
            <person name="Santos F.R."/>
            <person name="Vidigal T.H.D.A."/>
            <person name="Brescovit A.D."/>
            <person name="Santos A.J."/>
        </authorList>
    </citation>
    <scope>NUCLEOTIDE SEQUENCE</scope>
    <source>
        <tissue evidence="1">Shoot tissue taken approximately 20 cm above the soil surface</tissue>
    </source>
</reference>
<sequence length="36" mass="4195">MNSKCFNLPSNAHVHWLNNTSVGEFVKVTFRHLKHT</sequence>
<accession>A0A0A9SSC3</accession>
<dbReference type="EMBL" id="GBRH01237133">
    <property type="protein sequence ID" value="JAD60762.1"/>
    <property type="molecule type" value="Transcribed_RNA"/>
</dbReference>
<evidence type="ECO:0000313" key="1">
    <source>
        <dbReference type="EMBL" id="JAD60762.1"/>
    </source>
</evidence>
<organism evidence="1">
    <name type="scientific">Arundo donax</name>
    <name type="common">Giant reed</name>
    <name type="synonym">Donax arundinaceus</name>
    <dbReference type="NCBI Taxonomy" id="35708"/>
    <lineage>
        <taxon>Eukaryota</taxon>
        <taxon>Viridiplantae</taxon>
        <taxon>Streptophyta</taxon>
        <taxon>Embryophyta</taxon>
        <taxon>Tracheophyta</taxon>
        <taxon>Spermatophyta</taxon>
        <taxon>Magnoliopsida</taxon>
        <taxon>Liliopsida</taxon>
        <taxon>Poales</taxon>
        <taxon>Poaceae</taxon>
        <taxon>PACMAD clade</taxon>
        <taxon>Arundinoideae</taxon>
        <taxon>Arundineae</taxon>
        <taxon>Arundo</taxon>
    </lineage>
</organism>
<reference evidence="1" key="2">
    <citation type="journal article" date="2015" name="Data Brief">
        <title>Shoot transcriptome of the giant reed, Arundo donax.</title>
        <authorList>
            <person name="Barrero R.A."/>
            <person name="Guerrero F.D."/>
            <person name="Moolhuijzen P."/>
            <person name="Goolsby J.A."/>
            <person name="Tidwell J."/>
            <person name="Bellgard S.E."/>
            <person name="Bellgard M.I."/>
        </authorList>
    </citation>
    <scope>NUCLEOTIDE SEQUENCE</scope>
    <source>
        <tissue evidence="1">Shoot tissue taken approximately 20 cm above the soil surface</tissue>
    </source>
</reference>
<name>A0A0A9SSC3_ARUDO</name>
<dbReference type="AlphaFoldDB" id="A0A0A9SSC3"/>
<protein>
    <submittedName>
        <fullName evidence="1">Uncharacterized protein</fullName>
    </submittedName>
</protein>